<keyword evidence="3 4" id="KW-0436">Ligase</keyword>
<keyword evidence="3" id="KW-0479">Metal-binding</keyword>
<dbReference type="HAMAP" id="MF_02225">
    <property type="entry name" value="CoaBC"/>
    <property type="match status" value="1"/>
</dbReference>
<keyword evidence="2 3" id="KW-0456">Lyase</keyword>
<feature type="region of interest" description="Phosphopantothenate--cysteine ligase" evidence="3">
    <location>
        <begin position="195"/>
        <end position="404"/>
    </location>
</feature>
<keyword evidence="3" id="KW-0460">Magnesium</keyword>
<protein>
    <recommendedName>
        <fullName evidence="3">Coenzyme A biosynthesis bifunctional protein CoaBC</fullName>
    </recommendedName>
    <alternativeName>
        <fullName evidence="3">DNA/pantothenate metabolism flavoprotein</fullName>
    </alternativeName>
    <alternativeName>
        <fullName evidence="3">Phosphopantothenoylcysteine synthetase/decarboxylase</fullName>
        <shortName evidence="3">PPCS-PPCDC</shortName>
    </alternativeName>
    <domain>
        <recommendedName>
            <fullName evidence="3">Phosphopantothenoylcysteine decarboxylase</fullName>
            <shortName evidence="3">PPC decarboxylase</shortName>
            <shortName evidence="3">PPC-DC</shortName>
            <ecNumber evidence="3">4.1.1.36</ecNumber>
        </recommendedName>
        <alternativeName>
            <fullName evidence="3">CoaC</fullName>
        </alternativeName>
    </domain>
    <domain>
        <recommendedName>
            <fullName evidence="3">Phosphopantothenate--cysteine ligase</fullName>
            <ecNumber evidence="3">6.3.2.5</ecNumber>
        </recommendedName>
        <alternativeName>
            <fullName evidence="3">CoaB</fullName>
        </alternativeName>
        <alternativeName>
            <fullName evidence="3">Phosphopantothenoylcysteine synthetase</fullName>
            <shortName evidence="3">PPC synthetase</shortName>
            <shortName evidence="3">PPC-S</shortName>
        </alternativeName>
    </domain>
</protein>
<dbReference type="GO" id="GO:0004633">
    <property type="term" value="F:phosphopantothenoylcysteine decarboxylase activity"/>
    <property type="evidence" value="ECO:0007669"/>
    <property type="project" value="UniProtKB-UniRule"/>
</dbReference>
<accession>A0A9Q7EWM7</accession>
<feature type="region of interest" description="Phosphopantothenoylcysteine decarboxylase" evidence="3">
    <location>
        <begin position="1"/>
        <end position="194"/>
    </location>
</feature>
<comment type="cofactor">
    <cofactor evidence="3">
        <name>Mg(2+)</name>
        <dbReference type="ChEBI" id="CHEBI:18420"/>
    </cofactor>
</comment>
<comment type="similarity">
    <text evidence="3 4">In the C-terminal section; belongs to the PPC synthetase family.</text>
</comment>
<feature type="binding site" evidence="3">
    <location>
        <position position="343"/>
    </location>
    <ligand>
        <name>CTP</name>
        <dbReference type="ChEBI" id="CHEBI:37563"/>
    </ligand>
</feature>
<dbReference type="EMBL" id="CP072943">
    <property type="protein sequence ID" value="QTX32934.1"/>
    <property type="molecule type" value="Genomic_DNA"/>
</dbReference>
<dbReference type="Pfam" id="PF02441">
    <property type="entry name" value="Flavoprotein"/>
    <property type="match status" value="1"/>
</dbReference>
<dbReference type="GO" id="GO:0071513">
    <property type="term" value="C:phosphopantothenoylcysteine decarboxylase complex"/>
    <property type="evidence" value="ECO:0007669"/>
    <property type="project" value="TreeGrafter"/>
</dbReference>
<gene>
    <name evidence="3 7" type="primary">coaBC</name>
    <name evidence="7" type="ORF">KAR29_03200</name>
</gene>
<reference evidence="8" key="1">
    <citation type="submission" date="2021-04" db="EMBL/GenBank/DDBJ databases">
        <title>A novel Synergistetes isolate from a pyrite-forming mixed culture.</title>
        <authorList>
            <person name="Bunk B."/>
            <person name="Sproer C."/>
            <person name="Spring S."/>
            <person name="Pester M."/>
        </authorList>
    </citation>
    <scope>NUCLEOTIDE SEQUENCE [LARGE SCALE GENOMIC DNA]</scope>
    <source>
        <strain evidence="8">J.5.4.2-T.3.5.2</strain>
    </source>
</reference>
<dbReference type="GO" id="GO:0015937">
    <property type="term" value="P:coenzyme A biosynthetic process"/>
    <property type="evidence" value="ECO:0007669"/>
    <property type="project" value="UniProtKB-UniRule"/>
</dbReference>
<dbReference type="InterPro" id="IPR035929">
    <property type="entry name" value="CoaB-like_sf"/>
</dbReference>
<evidence type="ECO:0000313" key="8">
    <source>
        <dbReference type="Proteomes" id="UP000671879"/>
    </source>
</evidence>
<dbReference type="GO" id="GO:0010181">
    <property type="term" value="F:FMN binding"/>
    <property type="evidence" value="ECO:0007669"/>
    <property type="project" value="UniProtKB-UniRule"/>
</dbReference>
<feature type="binding site" evidence="3">
    <location>
        <position position="283"/>
    </location>
    <ligand>
        <name>CTP</name>
        <dbReference type="ChEBI" id="CHEBI:37563"/>
    </ligand>
</feature>
<proteinExistence type="inferred from homology"/>
<dbReference type="Gene3D" id="3.40.50.10300">
    <property type="entry name" value="CoaB-like"/>
    <property type="match status" value="1"/>
</dbReference>
<evidence type="ECO:0000259" key="6">
    <source>
        <dbReference type="Pfam" id="PF04127"/>
    </source>
</evidence>
<dbReference type="AlphaFoldDB" id="A0A9Q7EWM7"/>
<comment type="catalytic activity">
    <reaction evidence="3 4">
        <text>N-[(R)-4-phosphopantothenoyl]-L-cysteine + H(+) = (R)-4'-phosphopantetheine + CO2</text>
        <dbReference type="Rhea" id="RHEA:16793"/>
        <dbReference type="ChEBI" id="CHEBI:15378"/>
        <dbReference type="ChEBI" id="CHEBI:16526"/>
        <dbReference type="ChEBI" id="CHEBI:59458"/>
        <dbReference type="ChEBI" id="CHEBI:61723"/>
        <dbReference type="EC" id="4.1.1.36"/>
    </reaction>
</comment>
<dbReference type="RefSeq" id="WP_274374199.1">
    <property type="nucleotide sequence ID" value="NZ_CP072943.1"/>
</dbReference>
<comment type="pathway">
    <text evidence="3 4">Cofactor biosynthesis; coenzyme A biosynthesis; CoA from (R)-pantothenate: step 3/5.</text>
</comment>
<dbReference type="EC" id="6.3.2.5" evidence="3"/>
<comment type="function">
    <text evidence="3">Catalyzes two sequential steps in the biosynthesis of coenzyme A. In the first step cysteine is conjugated to 4'-phosphopantothenate to form 4-phosphopantothenoylcysteine. In the second step the latter compound is decarboxylated to form 4'-phosphopantotheine.</text>
</comment>
<keyword evidence="3 4" id="KW-0285">Flavoprotein</keyword>
<comment type="pathway">
    <text evidence="3 4">Cofactor biosynthesis; coenzyme A biosynthesis; CoA from (R)-pantothenate: step 2/5.</text>
</comment>
<dbReference type="InterPro" id="IPR007085">
    <property type="entry name" value="DNA/pantothenate-metab_flavo_C"/>
</dbReference>
<feature type="binding site" evidence="3">
    <location>
        <position position="293"/>
    </location>
    <ligand>
        <name>CTP</name>
        <dbReference type="ChEBI" id="CHEBI:37563"/>
    </ligand>
</feature>
<comment type="catalytic activity">
    <reaction evidence="3 4">
        <text>(R)-4'-phosphopantothenate + L-cysteine + CTP = N-[(R)-4-phosphopantothenoyl]-L-cysteine + CMP + diphosphate + H(+)</text>
        <dbReference type="Rhea" id="RHEA:19397"/>
        <dbReference type="ChEBI" id="CHEBI:10986"/>
        <dbReference type="ChEBI" id="CHEBI:15378"/>
        <dbReference type="ChEBI" id="CHEBI:33019"/>
        <dbReference type="ChEBI" id="CHEBI:35235"/>
        <dbReference type="ChEBI" id="CHEBI:37563"/>
        <dbReference type="ChEBI" id="CHEBI:59458"/>
        <dbReference type="ChEBI" id="CHEBI:60377"/>
        <dbReference type="EC" id="6.3.2.5"/>
    </reaction>
</comment>
<evidence type="ECO:0000313" key="7">
    <source>
        <dbReference type="EMBL" id="QTX32934.1"/>
    </source>
</evidence>
<keyword evidence="3 4" id="KW-0288">FMN</keyword>
<keyword evidence="8" id="KW-1185">Reference proteome</keyword>
<dbReference type="SUPFAM" id="SSF102645">
    <property type="entry name" value="CoaB-like"/>
    <property type="match status" value="1"/>
</dbReference>
<dbReference type="InterPro" id="IPR005252">
    <property type="entry name" value="CoaBC"/>
</dbReference>
<organism evidence="7 8">
    <name type="scientific">Aminithiophilus ramosus</name>
    <dbReference type="NCBI Taxonomy" id="3029084"/>
    <lineage>
        <taxon>Bacteria</taxon>
        <taxon>Thermotogati</taxon>
        <taxon>Synergistota</taxon>
        <taxon>Synergistia</taxon>
        <taxon>Synergistales</taxon>
        <taxon>Aminithiophilaceae</taxon>
        <taxon>Aminithiophilus</taxon>
    </lineage>
</organism>
<comment type="similarity">
    <text evidence="3 4">In the N-terminal section; belongs to the HFCD (homo-oligomeric flavin containing Cys decarboxylase) superfamily.</text>
</comment>
<dbReference type="InterPro" id="IPR003382">
    <property type="entry name" value="Flavoprotein"/>
</dbReference>
<dbReference type="PANTHER" id="PTHR14359:SF6">
    <property type="entry name" value="PHOSPHOPANTOTHENOYLCYSTEINE DECARBOXYLASE"/>
    <property type="match status" value="1"/>
</dbReference>
<keyword evidence="3" id="KW-0511">Multifunctional enzyme</keyword>
<feature type="active site" description="Proton donor" evidence="3">
    <location>
        <position position="162"/>
    </location>
</feature>
<evidence type="ECO:0000256" key="4">
    <source>
        <dbReference type="RuleBase" id="RU364078"/>
    </source>
</evidence>
<dbReference type="GO" id="GO:0046872">
    <property type="term" value="F:metal ion binding"/>
    <property type="evidence" value="ECO:0007669"/>
    <property type="project" value="UniProtKB-KW"/>
</dbReference>
<dbReference type="NCBIfam" id="TIGR00521">
    <property type="entry name" value="coaBC_dfp"/>
    <property type="match status" value="1"/>
</dbReference>
<dbReference type="SUPFAM" id="SSF52507">
    <property type="entry name" value="Homo-oligomeric flavin-containing Cys decarboxylases, HFCD"/>
    <property type="match status" value="1"/>
</dbReference>
<dbReference type="Proteomes" id="UP000671879">
    <property type="component" value="Chromosome"/>
</dbReference>
<comment type="caution">
    <text evidence="3">Lacks conserved residue(s) required for the propagation of feature annotation.</text>
</comment>
<dbReference type="Gene3D" id="3.40.50.1950">
    <property type="entry name" value="Flavin prenyltransferase-like"/>
    <property type="match status" value="1"/>
</dbReference>
<dbReference type="KEGG" id="aram:KAR29_03200"/>
<evidence type="ECO:0000259" key="5">
    <source>
        <dbReference type="Pfam" id="PF02441"/>
    </source>
</evidence>
<evidence type="ECO:0000256" key="1">
    <source>
        <dbReference type="ARBA" id="ARBA00022793"/>
    </source>
</evidence>
<name>A0A9Q7EWM7_9BACT</name>
<keyword evidence="1 3" id="KW-0210">Decarboxylase</keyword>
<feature type="binding site" evidence="3">
    <location>
        <position position="347"/>
    </location>
    <ligand>
        <name>CTP</name>
        <dbReference type="ChEBI" id="CHEBI:37563"/>
    </ligand>
</feature>
<dbReference type="GO" id="GO:0004632">
    <property type="term" value="F:phosphopantothenate--cysteine ligase activity"/>
    <property type="evidence" value="ECO:0007669"/>
    <property type="project" value="UniProtKB-UniRule"/>
</dbReference>
<comment type="cofactor">
    <cofactor evidence="3">
        <name>FMN</name>
        <dbReference type="ChEBI" id="CHEBI:58210"/>
    </cofactor>
    <text evidence="3">Binds 1 FMN per subunit.</text>
</comment>
<sequence>MLPWKSRRRLLLAVTGGIAAYKTPDLVRALRKADCDVEVVLTSAAATMVSPLVLSTLAGRRCWVEADLLSREEGWKIPHISLADWAEAVLVAPCTASMLQKAASGAADGLIAASLLATRAPVLLFPAMNVKMWDHPATAANVEKCCGLGYGIIDPQSGFLACGYEGKGRLPETEIIVETLWKALAPRKDLAGKKVLVTAGPTWEFIDPVRYIGNPSTGRMGFAIAKAAWYRGAEVTVVAGPTTAEIPPGIRLCPVTSALEMRQAVLERFEAADIIVKAAAVGDFRVDERAPNKIKRGDREWLELRLVQNPDIAAELGDRKRPGQLLVGFAAETEALDLHARAKMERKKLDVIVANDITVPGTGFASVDNRVVIYDRCGGRLERSGSKEEVAWALWDHLETLQGR</sequence>
<dbReference type="EC" id="4.1.1.36" evidence="3"/>
<dbReference type="PANTHER" id="PTHR14359">
    <property type="entry name" value="HOMO-OLIGOMERIC FLAVIN CONTAINING CYS DECARBOXYLASE FAMILY"/>
    <property type="match status" value="1"/>
</dbReference>
<feature type="domain" description="Flavoprotein" evidence="5">
    <location>
        <begin position="9"/>
        <end position="180"/>
    </location>
</feature>
<comment type="function">
    <text evidence="4">Catalyzes two steps in the biosynthesis of coenzyme A. In the first step cysteine is conjugated to 4'-phosphopantothenate to form 4-phosphopantothenoylcysteine, in the latter compound is decarboxylated to form 4'-phosphopantotheine.</text>
</comment>
<dbReference type="GO" id="GO:0015941">
    <property type="term" value="P:pantothenate catabolic process"/>
    <property type="evidence" value="ECO:0007669"/>
    <property type="project" value="InterPro"/>
</dbReference>
<dbReference type="Pfam" id="PF04127">
    <property type="entry name" value="DFP"/>
    <property type="match status" value="1"/>
</dbReference>
<evidence type="ECO:0000256" key="2">
    <source>
        <dbReference type="ARBA" id="ARBA00023239"/>
    </source>
</evidence>
<feature type="domain" description="DNA/pantothenate metabolism flavoprotein C-terminal" evidence="6">
    <location>
        <begin position="190"/>
        <end position="399"/>
    </location>
</feature>
<dbReference type="InterPro" id="IPR036551">
    <property type="entry name" value="Flavin_trans-like"/>
</dbReference>
<feature type="binding site" evidence="3">
    <location>
        <position position="329"/>
    </location>
    <ligand>
        <name>CTP</name>
        <dbReference type="ChEBI" id="CHEBI:37563"/>
    </ligand>
</feature>
<evidence type="ECO:0000256" key="3">
    <source>
        <dbReference type="HAMAP-Rule" id="MF_02225"/>
    </source>
</evidence>